<dbReference type="Gene3D" id="3.30.40.10">
    <property type="entry name" value="Zinc/RING finger domain, C3HC4 (zinc finger)"/>
    <property type="match status" value="1"/>
</dbReference>
<name>A0A078A9T4_STYLE</name>
<dbReference type="InterPro" id="IPR017441">
    <property type="entry name" value="Protein_kinase_ATP_BS"/>
</dbReference>
<keyword evidence="4" id="KW-0862">Zinc</keyword>
<dbReference type="GO" id="GO:0005524">
    <property type="term" value="F:ATP binding"/>
    <property type="evidence" value="ECO:0007669"/>
    <property type="project" value="UniProtKB-UniRule"/>
</dbReference>
<dbReference type="InterPro" id="IPR017455">
    <property type="entry name" value="Znf_FYVE-rel"/>
</dbReference>
<keyword evidence="2 7" id="KW-0547">Nucleotide-binding</keyword>
<dbReference type="InParanoid" id="A0A078A9T4"/>
<dbReference type="InterPro" id="IPR050285">
    <property type="entry name" value="STE20_Ser/Thr_kinase"/>
</dbReference>
<feature type="binding site" evidence="7">
    <location>
        <position position="263"/>
    </location>
    <ligand>
        <name>ATP</name>
        <dbReference type="ChEBI" id="CHEBI:30616"/>
    </ligand>
</feature>
<dbReference type="Gene3D" id="3.90.810.10">
    <property type="entry name" value="CRIB domain"/>
    <property type="match status" value="1"/>
</dbReference>
<evidence type="ECO:0000259" key="9">
    <source>
        <dbReference type="PROSITE" id="PS50178"/>
    </source>
</evidence>
<dbReference type="InterPro" id="IPR011011">
    <property type="entry name" value="Znf_FYVE_PHD"/>
</dbReference>
<dbReference type="InterPro" id="IPR036936">
    <property type="entry name" value="CRIB_dom_sf"/>
</dbReference>
<dbReference type="Pfam" id="PF00069">
    <property type="entry name" value="Pkinase"/>
    <property type="match status" value="1"/>
</dbReference>
<keyword evidence="10" id="KW-0418">Kinase</keyword>
<dbReference type="OrthoDB" id="312324at2759"/>
<dbReference type="InterPro" id="IPR008271">
    <property type="entry name" value="Ser/Thr_kinase_AS"/>
</dbReference>
<keyword evidence="3 6" id="KW-0863">Zinc-finger</keyword>
<evidence type="ECO:0000259" key="8">
    <source>
        <dbReference type="PROSITE" id="PS50011"/>
    </source>
</evidence>
<dbReference type="GO" id="GO:0035556">
    <property type="term" value="P:intracellular signal transduction"/>
    <property type="evidence" value="ECO:0007669"/>
    <property type="project" value="TreeGrafter"/>
</dbReference>
<protein>
    <submittedName>
        <fullName evidence="10">Serine threonine protein kinase</fullName>
    </submittedName>
</protein>
<dbReference type="GO" id="GO:0004674">
    <property type="term" value="F:protein serine/threonine kinase activity"/>
    <property type="evidence" value="ECO:0007669"/>
    <property type="project" value="TreeGrafter"/>
</dbReference>
<reference evidence="10 11" key="1">
    <citation type="submission" date="2014-06" db="EMBL/GenBank/DDBJ databases">
        <authorList>
            <person name="Swart Estienne"/>
        </authorList>
    </citation>
    <scope>NUCLEOTIDE SEQUENCE [LARGE SCALE GENOMIC DNA]</scope>
    <source>
        <strain evidence="10 11">130c</strain>
    </source>
</reference>
<dbReference type="PANTHER" id="PTHR48015:SF35">
    <property type="entry name" value="SERINE_THREONINE-PROTEIN KINASE PAK"/>
    <property type="match status" value="1"/>
</dbReference>
<dbReference type="PROSITE" id="PS50011">
    <property type="entry name" value="PROTEIN_KINASE_DOM"/>
    <property type="match status" value="1"/>
</dbReference>
<dbReference type="OMA" id="DYCNANC"/>
<dbReference type="InterPro" id="IPR000719">
    <property type="entry name" value="Prot_kinase_dom"/>
</dbReference>
<dbReference type="AlphaFoldDB" id="A0A078A9T4"/>
<feature type="domain" description="Protein kinase" evidence="8">
    <location>
        <begin position="234"/>
        <end position="488"/>
    </location>
</feature>
<evidence type="ECO:0000256" key="6">
    <source>
        <dbReference type="PROSITE-ProRule" id="PRU00091"/>
    </source>
</evidence>
<evidence type="ECO:0000256" key="3">
    <source>
        <dbReference type="ARBA" id="ARBA00022771"/>
    </source>
</evidence>
<evidence type="ECO:0000256" key="7">
    <source>
        <dbReference type="PROSITE-ProRule" id="PRU10141"/>
    </source>
</evidence>
<dbReference type="PROSITE" id="PS00107">
    <property type="entry name" value="PROTEIN_KINASE_ATP"/>
    <property type="match status" value="1"/>
</dbReference>
<dbReference type="Proteomes" id="UP000039865">
    <property type="component" value="Unassembled WGS sequence"/>
</dbReference>
<keyword evidence="1" id="KW-0479">Metal-binding</keyword>
<dbReference type="SUPFAM" id="SSF56112">
    <property type="entry name" value="Protein kinase-like (PK-like)"/>
    <property type="match status" value="1"/>
</dbReference>
<dbReference type="GO" id="GO:0008270">
    <property type="term" value="F:zinc ion binding"/>
    <property type="evidence" value="ECO:0007669"/>
    <property type="project" value="UniProtKB-KW"/>
</dbReference>
<evidence type="ECO:0000256" key="5">
    <source>
        <dbReference type="ARBA" id="ARBA00022840"/>
    </source>
</evidence>
<evidence type="ECO:0000256" key="1">
    <source>
        <dbReference type="ARBA" id="ARBA00022723"/>
    </source>
</evidence>
<dbReference type="InterPro" id="IPR011009">
    <property type="entry name" value="Kinase-like_dom_sf"/>
</dbReference>
<evidence type="ECO:0000313" key="11">
    <source>
        <dbReference type="Proteomes" id="UP000039865"/>
    </source>
</evidence>
<dbReference type="GO" id="GO:0043408">
    <property type="term" value="P:regulation of MAPK cascade"/>
    <property type="evidence" value="ECO:0007669"/>
    <property type="project" value="TreeGrafter"/>
</dbReference>
<evidence type="ECO:0000256" key="2">
    <source>
        <dbReference type="ARBA" id="ARBA00022741"/>
    </source>
</evidence>
<proteinExistence type="predicted"/>
<dbReference type="FunFam" id="1.10.510.10:FF:000421">
    <property type="entry name" value="Serine/threonine-protein kinase PAK 6"/>
    <property type="match status" value="1"/>
</dbReference>
<dbReference type="InterPro" id="IPR013083">
    <property type="entry name" value="Znf_RING/FYVE/PHD"/>
</dbReference>
<gene>
    <name evidence="10" type="primary">Contig3222.g3447</name>
    <name evidence="10" type="ORF">STYLEM_8015</name>
</gene>
<dbReference type="SMART" id="SM00220">
    <property type="entry name" value="S_TKc"/>
    <property type="match status" value="1"/>
</dbReference>
<keyword evidence="11" id="KW-1185">Reference proteome</keyword>
<dbReference type="PROSITE" id="PS00108">
    <property type="entry name" value="PROTEIN_KINASE_ST"/>
    <property type="match status" value="1"/>
</dbReference>
<organism evidence="10 11">
    <name type="scientific">Stylonychia lemnae</name>
    <name type="common">Ciliate</name>
    <dbReference type="NCBI Taxonomy" id="5949"/>
    <lineage>
        <taxon>Eukaryota</taxon>
        <taxon>Sar</taxon>
        <taxon>Alveolata</taxon>
        <taxon>Ciliophora</taxon>
        <taxon>Intramacronucleata</taxon>
        <taxon>Spirotrichea</taxon>
        <taxon>Stichotrichia</taxon>
        <taxon>Sporadotrichida</taxon>
        <taxon>Oxytrichidae</taxon>
        <taxon>Stylonychinae</taxon>
        <taxon>Stylonychia</taxon>
    </lineage>
</organism>
<dbReference type="PROSITE" id="PS50178">
    <property type="entry name" value="ZF_FYVE"/>
    <property type="match status" value="1"/>
</dbReference>
<accession>A0A078A9T4</accession>
<sequence>MGQGESKFCSACEKPIKLRQKITSCYYCKKDICTDCSNREKLPSADEQQRICHVCKVNRTTNKDGDDLIVGKPNSVQKMISVKYDTDKGQYSGLPTVWRELLDMPLTVSRQEVDTEQWDKTIAPVMPTKRRILLLTEQDQDGGFVISGPLKTDQVFKVEFDAKSKTGFKGLPAEFEQYVGVFTREEIEKDPEAVLLAVEKTINYEEAPLPSEEKFLEELEINSVFSQDDPSKYYEIVKKIGYGGFARVFLVKKKDDGSHCALKFIEPKNQKERQIIKNELGIMQMCQGNDNIIRCFEAFDYRQRLWIFLEFMDGGCLTPIVEERKGNISEGVCSYILYQTLMGLNYLHSRNIVHRDIKSDNILVNEHGDLKLADFGYAAQLTQERNRRQSKVGTVCWMAPELIRGKNQYDIKVDIWSFGIFALELADGEPPYISEPQQKVLYLIVTKDAPKLQNPKWSQTFQDFVNRCLNKDPEKRATAAELLKHDFLKTAENYRDEFKQFIQFWKEKDRLQKQLF</sequence>
<feature type="domain" description="FYVE-type" evidence="9">
    <location>
        <begin position="3"/>
        <end position="60"/>
    </location>
</feature>
<dbReference type="Gene3D" id="1.10.510.10">
    <property type="entry name" value="Transferase(Phosphotransferase) domain 1"/>
    <property type="match status" value="1"/>
</dbReference>
<keyword evidence="5 7" id="KW-0067">ATP-binding</keyword>
<keyword evidence="10" id="KW-0808">Transferase</keyword>
<dbReference type="PANTHER" id="PTHR48015">
    <property type="entry name" value="SERINE/THREONINE-PROTEIN KINASE TAO"/>
    <property type="match status" value="1"/>
</dbReference>
<evidence type="ECO:0000256" key="4">
    <source>
        <dbReference type="ARBA" id="ARBA00022833"/>
    </source>
</evidence>
<dbReference type="EMBL" id="CCKQ01007628">
    <property type="protein sequence ID" value="CDW79030.1"/>
    <property type="molecule type" value="Genomic_DNA"/>
</dbReference>
<evidence type="ECO:0000313" key="10">
    <source>
        <dbReference type="EMBL" id="CDW79030.1"/>
    </source>
</evidence>
<dbReference type="GO" id="GO:0005737">
    <property type="term" value="C:cytoplasm"/>
    <property type="evidence" value="ECO:0007669"/>
    <property type="project" value="TreeGrafter"/>
</dbReference>
<dbReference type="SUPFAM" id="SSF57903">
    <property type="entry name" value="FYVE/PHD zinc finger"/>
    <property type="match status" value="1"/>
</dbReference>